<dbReference type="SUPFAM" id="SSF53098">
    <property type="entry name" value="Ribonuclease H-like"/>
    <property type="match status" value="1"/>
</dbReference>
<dbReference type="PROSITE" id="PS50994">
    <property type="entry name" value="INTEGRASE"/>
    <property type="match status" value="1"/>
</dbReference>
<protein>
    <recommendedName>
        <fullName evidence="2">Integrase catalytic domain-containing protein</fullName>
    </recommendedName>
</protein>
<comment type="caution">
    <text evidence="3">The sequence shown here is derived from an EMBL/GenBank/DDBJ whole genome shotgun (WGS) entry which is preliminary data.</text>
</comment>
<dbReference type="PANTHER" id="PTHR11439:SF463">
    <property type="entry name" value="REVERSE TRANSCRIPTASE TY1_COPIA-TYPE DOMAIN-CONTAINING PROTEIN"/>
    <property type="match status" value="1"/>
</dbReference>
<keyword evidence="4" id="KW-1185">Reference proteome</keyword>
<feature type="domain" description="Integrase catalytic" evidence="2">
    <location>
        <begin position="403"/>
        <end position="566"/>
    </location>
</feature>
<dbReference type="InterPro" id="IPR012337">
    <property type="entry name" value="RNaseH-like_sf"/>
</dbReference>
<dbReference type="GO" id="GO:0003676">
    <property type="term" value="F:nucleic acid binding"/>
    <property type="evidence" value="ECO:0007669"/>
    <property type="project" value="InterPro"/>
</dbReference>
<name>K0SCN0_THAOC</name>
<dbReference type="OrthoDB" id="420989at2759"/>
<dbReference type="Gene3D" id="3.30.420.10">
    <property type="entry name" value="Ribonuclease H-like superfamily/Ribonuclease H"/>
    <property type="match status" value="1"/>
</dbReference>
<dbReference type="PANTHER" id="PTHR11439">
    <property type="entry name" value="GAG-POL-RELATED RETROTRANSPOSON"/>
    <property type="match status" value="1"/>
</dbReference>
<evidence type="ECO:0000313" key="4">
    <source>
        <dbReference type="Proteomes" id="UP000266841"/>
    </source>
</evidence>
<gene>
    <name evidence="3" type="ORF">THAOC_15440</name>
</gene>
<dbReference type="InterPro" id="IPR036397">
    <property type="entry name" value="RNaseH_sf"/>
</dbReference>
<dbReference type="EMBL" id="AGNL01017928">
    <property type="protein sequence ID" value="EJK63878.1"/>
    <property type="molecule type" value="Genomic_DNA"/>
</dbReference>
<dbReference type="InterPro" id="IPR001584">
    <property type="entry name" value="Integrase_cat-core"/>
</dbReference>
<evidence type="ECO:0000259" key="2">
    <source>
        <dbReference type="PROSITE" id="PS50994"/>
    </source>
</evidence>
<keyword evidence="1" id="KW-0732">Signal</keyword>
<dbReference type="eggNOG" id="KOG0017">
    <property type="taxonomic scope" value="Eukaryota"/>
</dbReference>
<sequence>MMAAALCVGAVVAGVSATSSGFTELDSHANIGVVGKDVTVYEDTGRTVDVSNFMDSSPSVCGKKIVNAIMAHDDPYSGETIMCIAPGVMQVDEMNHNLLPPFLLREAGLDVRDVPMQHCHEPTAENHSIFDSTTQTRIRLSLRGVFSGFQTRALTKEEIDNVSNYRCIWLTPEGEWDPNDASFAEKERAYLDEDGDMKMYSPCELRNSTASDILADISQVCASDQVYQPCVPVDDYELFVSNVLAPEWEKTTQATSPSLVGEHIPRLPFADIASVELVLDDGDVYHESLTSIDLAVSDDDCLSEALQANLQNNAFKRSLGVSSVENYDDELFENLGEAIAEAGFAISSLKAGNGRGVKAAHLAKVWQISPQDAERTIKQTTQLNNQSTNSTLSRQFGTNDRMLRYNRLHSIFFTDTMKVTERATSTRGYKYIQLFVSDTGFIYVFFMEEQKDYIHALKAFSKEVGAPDTLVCDPHPTQTKKEVRQYCNQIGTTLKILEARTQWADRAELFIGLIKEAVRKDLRRTNAPLVLWDYAMQRRALISNATAKSNFKLQGETPYSRTLGNLPDISNLVWDFYEWCYYRDDESFPYPREVLGRVLGPAKNEGNEMAQYVLTIHGNVVPRRSLRRLTAAELAQSNESEARKRYAFDTAIHQILGSSYSLAPPVPDNKLLAKFEDVANDEELKTELPYYLTEEGSPDVPVADLTDASGKPITDRAIDKHSFTDTLIGAEVILHNEKGDKGICKVLREAVDAEGRTIGVANDNPDLATLVYNVQCWDGVVREYSANVIAECILNEADENGHFSCELESIVNHSRDGSAVKKEQLSTAQGSVHRKTTKGWKLKVKWRDGSSEWIALSDLKESYPVQVADYAEANDIAEEPAFVWWVPYVLRKREFICSSVKARMKHKNIKYGVRVPATLKEAYELDRQNGNNLWCCAYEKEMSNVGIAFRILGDGDRAPPGYTRASGHLIFDVKMDMTRKARWVMDGHRTPDPETSSYAGVVSKESIRIALTHAALHDIPVCAADIKNAYLSAPTSEKHFVVCGPEFGQDNVGRHAIITRALYGGKAAGRDYWLFLRKFMHDKLGFQSSRGDPDVWFRESRRKSDNSPYYEYVLLYTDDILVISDNAEEILRKEIGGEGGFELKPGSIGPPSQYLGGKMSSVTLQNGQKAWSFSSGQYVKEAVDNVKKYLKSIGRDLPRRADTPTSANYRPEVDVSRELTSQMAAYYHSLIGQLRWIVELGRADICLEVSMLSSHLALPREGHLEQVLHIFAYLGKHHNAALVFDPTEWTPPDGDFPKQDWNFSIYGCEGLEEVLPDVMPKPLGKNMRLRVFVDSDHAGDEVTRRSRTGFIIFLNNAPISIGFRRSKPRARPARMAASLLL</sequence>
<evidence type="ECO:0000313" key="3">
    <source>
        <dbReference type="EMBL" id="EJK63878.1"/>
    </source>
</evidence>
<organism evidence="3 4">
    <name type="scientific">Thalassiosira oceanica</name>
    <name type="common">Marine diatom</name>
    <dbReference type="NCBI Taxonomy" id="159749"/>
    <lineage>
        <taxon>Eukaryota</taxon>
        <taxon>Sar</taxon>
        <taxon>Stramenopiles</taxon>
        <taxon>Ochrophyta</taxon>
        <taxon>Bacillariophyta</taxon>
        <taxon>Coscinodiscophyceae</taxon>
        <taxon>Thalassiosirophycidae</taxon>
        <taxon>Thalassiosirales</taxon>
        <taxon>Thalassiosiraceae</taxon>
        <taxon>Thalassiosira</taxon>
    </lineage>
</organism>
<dbReference type="Proteomes" id="UP000266841">
    <property type="component" value="Unassembled WGS sequence"/>
</dbReference>
<proteinExistence type="predicted"/>
<dbReference type="GO" id="GO:0015074">
    <property type="term" value="P:DNA integration"/>
    <property type="evidence" value="ECO:0007669"/>
    <property type="project" value="InterPro"/>
</dbReference>
<evidence type="ECO:0000256" key="1">
    <source>
        <dbReference type="SAM" id="SignalP"/>
    </source>
</evidence>
<accession>K0SCN0</accession>
<dbReference type="InterPro" id="IPR013103">
    <property type="entry name" value="RVT_2"/>
</dbReference>
<reference evidence="3 4" key="1">
    <citation type="journal article" date="2012" name="Genome Biol.">
        <title>Genome and low-iron response of an oceanic diatom adapted to chronic iron limitation.</title>
        <authorList>
            <person name="Lommer M."/>
            <person name="Specht M."/>
            <person name="Roy A.S."/>
            <person name="Kraemer L."/>
            <person name="Andreson R."/>
            <person name="Gutowska M.A."/>
            <person name="Wolf J."/>
            <person name="Bergner S.V."/>
            <person name="Schilhabel M.B."/>
            <person name="Klostermeier U.C."/>
            <person name="Beiko R.G."/>
            <person name="Rosenstiel P."/>
            <person name="Hippler M."/>
            <person name="Laroche J."/>
        </authorList>
    </citation>
    <scope>NUCLEOTIDE SEQUENCE [LARGE SCALE GENOMIC DNA]</scope>
    <source>
        <strain evidence="3 4">CCMP1005</strain>
    </source>
</reference>
<feature type="chain" id="PRO_5003840972" description="Integrase catalytic domain-containing protein" evidence="1">
    <location>
        <begin position="18"/>
        <end position="1381"/>
    </location>
</feature>
<dbReference type="Pfam" id="PF07727">
    <property type="entry name" value="RVT_2"/>
    <property type="match status" value="1"/>
</dbReference>
<feature type="signal peptide" evidence="1">
    <location>
        <begin position="1"/>
        <end position="17"/>
    </location>
</feature>